<organism evidence="2 3">
    <name type="scientific">Pectobacterium phage Wc4</name>
    <dbReference type="NCBI Taxonomy" id="2652428"/>
    <lineage>
        <taxon>Viruses</taxon>
        <taxon>Duplodnaviria</taxon>
        <taxon>Heunggongvirae</taxon>
        <taxon>Uroviricota</taxon>
        <taxon>Caudoviricetes</taxon>
        <taxon>Andersonviridae</taxon>
        <taxon>Andersonviridae incertae sedis</taxon>
        <taxon>Arnovirus</taxon>
        <taxon>Arnovirus Wc4</taxon>
    </lineage>
</organism>
<feature type="transmembrane region" description="Helical" evidence="1">
    <location>
        <begin position="6"/>
        <end position="28"/>
    </location>
</feature>
<dbReference type="Proteomes" id="UP000326781">
    <property type="component" value="Segment"/>
</dbReference>
<evidence type="ECO:0000313" key="3">
    <source>
        <dbReference type="Proteomes" id="UP000326781"/>
    </source>
</evidence>
<sequence length="117" mass="12920">MKPVDLTGVIFIGCVVGVIVSCIIIPYFKGLAEDTAPIETPRRDKAKRFLSMCSHAELISIEVWAKYTQGEDTRLLLSSLDAEKFSLFMRGGIAETVKRLPSLIDDALVNNPLTRPP</sequence>
<reference evidence="2 3" key="1">
    <citation type="submission" date="2019-08" db="EMBL/GenBank/DDBJ databases">
        <title>Six bacteriophages against potato bacterial diseases.</title>
        <authorList>
            <person name="Zhang X."/>
            <person name="Kering K."/>
        </authorList>
    </citation>
    <scope>NUCLEOTIDE SEQUENCE [LARGE SCALE GENOMIC DNA]</scope>
</reference>
<evidence type="ECO:0000313" key="2">
    <source>
        <dbReference type="EMBL" id="QFP93780.1"/>
    </source>
</evidence>
<protein>
    <submittedName>
        <fullName evidence="2">Uncharacterized protein</fullName>
    </submittedName>
</protein>
<dbReference type="EMBL" id="MN270891">
    <property type="protein sequence ID" value="QFP93780.1"/>
    <property type="molecule type" value="Genomic_DNA"/>
</dbReference>
<accession>A0A5P8D6Z2</accession>
<keyword evidence="3" id="KW-1185">Reference proteome</keyword>
<dbReference type="PROSITE" id="PS51257">
    <property type="entry name" value="PROKAR_LIPOPROTEIN"/>
    <property type="match status" value="1"/>
</dbReference>
<evidence type="ECO:0000256" key="1">
    <source>
        <dbReference type="SAM" id="Phobius"/>
    </source>
</evidence>
<keyword evidence="1" id="KW-0472">Membrane</keyword>
<proteinExistence type="predicted"/>
<keyword evidence="1" id="KW-0812">Transmembrane</keyword>
<keyword evidence="1" id="KW-1133">Transmembrane helix</keyword>
<name>A0A5P8D6Z2_9CAUD</name>